<dbReference type="SUPFAM" id="SSF52540">
    <property type="entry name" value="P-loop containing nucleoside triphosphate hydrolases"/>
    <property type="match status" value="1"/>
</dbReference>
<dbReference type="AlphaFoldDB" id="A0A178IBW6"/>
<evidence type="ECO:0000313" key="8">
    <source>
        <dbReference type="Proteomes" id="UP000078486"/>
    </source>
</evidence>
<reference evidence="7 8" key="1">
    <citation type="submission" date="2016-01" db="EMBL/GenBank/DDBJ databases">
        <title>High potential of lignocellulose degradation of a new Verrucomicrobia species.</title>
        <authorList>
            <person name="Wang Y."/>
            <person name="Shi Y."/>
            <person name="Qiu Z."/>
            <person name="Liu S."/>
            <person name="Yang H."/>
        </authorList>
    </citation>
    <scope>NUCLEOTIDE SEQUENCE [LARGE SCALE GENOMIC DNA]</scope>
    <source>
        <strain evidence="7 8">TSB47</strain>
    </source>
</reference>
<dbReference type="OrthoDB" id="9803913at2"/>
<dbReference type="PANTHER" id="PTHR11472:SF34">
    <property type="entry name" value="REGULATOR OF TELOMERE ELONGATION HELICASE 1"/>
    <property type="match status" value="1"/>
</dbReference>
<dbReference type="STRING" id="1184151.AW736_22745"/>
<dbReference type="InterPro" id="IPR006555">
    <property type="entry name" value="ATP-dep_Helicase_C"/>
</dbReference>
<dbReference type="InterPro" id="IPR027417">
    <property type="entry name" value="P-loop_NTPase"/>
</dbReference>
<keyword evidence="1" id="KW-0547">Nucleotide-binding</keyword>
<dbReference type="GO" id="GO:0016818">
    <property type="term" value="F:hydrolase activity, acting on acid anhydrides, in phosphorus-containing anhydrides"/>
    <property type="evidence" value="ECO:0007669"/>
    <property type="project" value="InterPro"/>
</dbReference>
<accession>A0A178IBW6</accession>
<keyword evidence="2" id="KW-0378">Hydrolase</keyword>
<evidence type="ECO:0000256" key="1">
    <source>
        <dbReference type="ARBA" id="ARBA00022741"/>
    </source>
</evidence>
<evidence type="ECO:0000256" key="5">
    <source>
        <dbReference type="SAM" id="MobiDB-lite"/>
    </source>
</evidence>
<evidence type="ECO:0000256" key="3">
    <source>
        <dbReference type="ARBA" id="ARBA00022840"/>
    </source>
</evidence>
<evidence type="ECO:0000256" key="4">
    <source>
        <dbReference type="ARBA" id="ARBA00038058"/>
    </source>
</evidence>
<dbReference type="RefSeq" id="WP_068772587.1">
    <property type="nucleotide sequence ID" value="NZ_CP109796.1"/>
</dbReference>
<dbReference type="SMART" id="SM00491">
    <property type="entry name" value="HELICc2"/>
    <property type="match status" value="1"/>
</dbReference>
<proteinExistence type="inferred from homology"/>
<dbReference type="GO" id="GO:0003676">
    <property type="term" value="F:nucleic acid binding"/>
    <property type="evidence" value="ECO:0007669"/>
    <property type="project" value="InterPro"/>
</dbReference>
<dbReference type="Gene3D" id="3.40.50.300">
    <property type="entry name" value="P-loop containing nucleotide triphosphate hydrolases"/>
    <property type="match status" value="2"/>
</dbReference>
<comment type="caution">
    <text evidence="7">The sequence shown here is derived from an EMBL/GenBank/DDBJ whole genome shotgun (WGS) entry which is preliminary data.</text>
</comment>
<comment type="similarity">
    <text evidence="4">Belongs to the helicase family. DinG subfamily.</text>
</comment>
<dbReference type="InterPro" id="IPR014013">
    <property type="entry name" value="Helic_SF1/SF2_ATP-bd_DinG/Rad3"/>
</dbReference>
<dbReference type="GO" id="GO:0003678">
    <property type="term" value="F:DNA helicase activity"/>
    <property type="evidence" value="ECO:0007669"/>
    <property type="project" value="TreeGrafter"/>
</dbReference>
<evidence type="ECO:0000256" key="2">
    <source>
        <dbReference type="ARBA" id="ARBA00022801"/>
    </source>
</evidence>
<keyword evidence="7" id="KW-0347">Helicase</keyword>
<keyword evidence="3" id="KW-0067">ATP-binding</keyword>
<feature type="domain" description="Helicase ATP-binding" evidence="6">
    <location>
        <begin position="38"/>
        <end position="323"/>
    </location>
</feature>
<sequence length="697" mass="77179">MIGLPDASEPLPPHFAEDEPPPPSRAPELAARIFAEGGVLQAALALEHRPQQEQMALAAAVAMAADEPLLFEAGTGVGKSLAYLLPGIVHAIDQRRQLLVSTHTIALQEQLETKDLPLCRRVFAADPGLANYAAFKSTVLVGKSNYLCTTRLAAALRDKHELFATPEHDELQRIAAWAETSADGLRHELSPPPSPEIWEMVNADSSACARKYCDCERCFYQRARARLAKANVIVVNHALLFAHLNAGGAVAKGGSRGILFPDDFLVLDEAHTIADVATDHFGLRLSSYGVDRMLKYLYNPKKNRGLLKKHGAPAETLQLVADALEAAHQFFTFLAERLLDKQPVVRVRSPGVAEPWLDGPLLALIKAVRTLADRFDEGREREELLEQSQKLKSAQATLRNFLGLADDKAVYWLERSGRRQTIVTLRNAPIDIAPLLREELLRRDTSVLFTSATLAMGGRIEPFQRRIGAEDVRAAVVRSPFDYERHMRVYVASDIPLPSPREARLALDALADYIEYCTLRVPGGSLVLFTSYNDMRRVAAAIGPALAAARRPLLMQGADYSRTELARRMRAEGNAVLLGTDSFWTGIDVPGPALSQVIITRLPFEVPTHPVLEARAEWIRDQGGNPFNDLTLPDALVKFRQGVGRLIRTKTDRGLITVLDTRILAKPYGRLFLESLPHARFTRLTRENRDAEFRPFA</sequence>
<name>A0A178IBW6_9BACT</name>
<dbReference type="GO" id="GO:0005524">
    <property type="term" value="F:ATP binding"/>
    <property type="evidence" value="ECO:0007669"/>
    <property type="project" value="UniProtKB-KW"/>
</dbReference>
<organism evidence="7 8">
    <name type="scientific">Termitidicoccus mucosus</name>
    <dbReference type="NCBI Taxonomy" id="1184151"/>
    <lineage>
        <taxon>Bacteria</taxon>
        <taxon>Pseudomonadati</taxon>
        <taxon>Verrucomicrobiota</taxon>
        <taxon>Opitutia</taxon>
        <taxon>Opitutales</taxon>
        <taxon>Opitutaceae</taxon>
        <taxon>Termitidicoccus</taxon>
    </lineage>
</organism>
<dbReference type="Proteomes" id="UP000078486">
    <property type="component" value="Unassembled WGS sequence"/>
</dbReference>
<protein>
    <submittedName>
        <fullName evidence="7">Helicase</fullName>
    </submittedName>
</protein>
<dbReference type="InterPro" id="IPR045028">
    <property type="entry name" value="DinG/Rad3-like"/>
</dbReference>
<dbReference type="Pfam" id="PF13307">
    <property type="entry name" value="Helicase_C_2"/>
    <property type="match status" value="1"/>
</dbReference>
<gene>
    <name evidence="7" type="ORF">AW736_22745</name>
</gene>
<dbReference type="GO" id="GO:0006139">
    <property type="term" value="P:nucleobase-containing compound metabolic process"/>
    <property type="evidence" value="ECO:0007669"/>
    <property type="project" value="InterPro"/>
</dbReference>
<keyword evidence="8" id="KW-1185">Reference proteome</keyword>
<evidence type="ECO:0000313" key="7">
    <source>
        <dbReference type="EMBL" id="OAM87514.1"/>
    </source>
</evidence>
<feature type="region of interest" description="Disordered" evidence="5">
    <location>
        <begin position="1"/>
        <end position="26"/>
    </location>
</feature>
<evidence type="ECO:0000259" key="6">
    <source>
        <dbReference type="PROSITE" id="PS51193"/>
    </source>
</evidence>
<dbReference type="EMBL" id="LRRQ01000170">
    <property type="protein sequence ID" value="OAM87514.1"/>
    <property type="molecule type" value="Genomic_DNA"/>
</dbReference>
<dbReference type="PROSITE" id="PS51193">
    <property type="entry name" value="HELICASE_ATP_BIND_2"/>
    <property type="match status" value="1"/>
</dbReference>
<dbReference type="PANTHER" id="PTHR11472">
    <property type="entry name" value="DNA REPAIR DEAD HELICASE RAD3/XP-D SUBFAMILY MEMBER"/>
    <property type="match status" value="1"/>
</dbReference>